<evidence type="ECO:0000313" key="2">
    <source>
        <dbReference type="Proteomes" id="UP000256257"/>
    </source>
</evidence>
<dbReference type="RefSeq" id="WP_115926923.1">
    <property type="nucleotide sequence ID" value="NZ_QNVV01000002.1"/>
</dbReference>
<dbReference type="AlphaFoldDB" id="A0A3D9B902"/>
<name>A0A3D9B902_9FLAO</name>
<reference evidence="1 2" key="1">
    <citation type="submission" date="2018-06" db="EMBL/GenBank/DDBJ databases">
        <title>Novel Chryseobacterium species.</title>
        <authorList>
            <person name="Newman J."/>
            <person name="Hugo C."/>
            <person name="Oosthuizen L."/>
            <person name="Charimba G."/>
        </authorList>
    </citation>
    <scope>NUCLEOTIDE SEQUENCE [LARGE SCALE GENOMIC DNA]</scope>
    <source>
        <strain evidence="1 2">7_F195</strain>
    </source>
</reference>
<proteinExistence type="predicted"/>
<keyword evidence="2" id="KW-1185">Reference proteome</keyword>
<evidence type="ECO:0000313" key="1">
    <source>
        <dbReference type="EMBL" id="REC49662.1"/>
    </source>
</evidence>
<protein>
    <submittedName>
        <fullName evidence="1">Uncharacterized protein</fullName>
    </submittedName>
</protein>
<sequence>MAEELYFIKTNPNIAKINLYNKLCREEEDIMKYLQADAKTSLEIIKNKVKDSVEDLTKDELLTIFSWFSNAYSSDHEEVKTQLFIHGIDLFYEIPPTGHAVNFLQILSDYEKHSQQRLNYLVNSQNFNQFVIYGIFLTEIFNREQGREHILSDYLKPNYQSLYTLAEAQLQSNALSADVSPELQHYFADLYDLTKFYKGSIIKLEH</sequence>
<dbReference type="EMBL" id="QNVV01000002">
    <property type="protein sequence ID" value="REC49662.1"/>
    <property type="molecule type" value="Genomic_DNA"/>
</dbReference>
<comment type="caution">
    <text evidence="1">The sequence shown here is derived from an EMBL/GenBank/DDBJ whole genome shotgun (WGS) entry which is preliminary data.</text>
</comment>
<gene>
    <name evidence="1" type="ORF">DRF67_04130</name>
</gene>
<organism evidence="1 2">
    <name type="scientific">Chryseobacterium pennipullorum</name>
    <dbReference type="NCBI Taxonomy" id="2258963"/>
    <lineage>
        <taxon>Bacteria</taxon>
        <taxon>Pseudomonadati</taxon>
        <taxon>Bacteroidota</taxon>
        <taxon>Flavobacteriia</taxon>
        <taxon>Flavobacteriales</taxon>
        <taxon>Weeksellaceae</taxon>
        <taxon>Chryseobacterium group</taxon>
        <taxon>Chryseobacterium</taxon>
    </lineage>
</organism>
<dbReference type="Proteomes" id="UP000256257">
    <property type="component" value="Unassembled WGS sequence"/>
</dbReference>
<accession>A0A3D9B902</accession>
<dbReference type="OrthoDB" id="1270372at2"/>